<protein>
    <submittedName>
        <fullName evidence="11">ER lumen protein-retaining receptor</fullName>
    </submittedName>
</protein>
<gene>
    <name evidence="11" type="ORF">F3Y22_tig00113338pilonHSYRG00045</name>
</gene>
<dbReference type="GO" id="GO:0016192">
    <property type="term" value="P:vesicle-mediated transport"/>
    <property type="evidence" value="ECO:0007669"/>
    <property type="project" value="UniProtKB-KW"/>
</dbReference>
<evidence type="ECO:0000256" key="5">
    <source>
        <dbReference type="ARBA" id="ARBA00022824"/>
    </source>
</evidence>
<evidence type="ECO:0000256" key="2">
    <source>
        <dbReference type="ARBA" id="ARBA00010120"/>
    </source>
</evidence>
<name>A0A6A2WPQ1_HIBSY</name>
<evidence type="ECO:0000313" key="11">
    <source>
        <dbReference type="EMBL" id="KAE8662368.1"/>
    </source>
</evidence>
<comment type="similarity">
    <text evidence="2">Belongs to the ERD2 family.</text>
</comment>
<dbReference type="EMBL" id="VEPZ02001706">
    <property type="protein sequence ID" value="KAE8662368.1"/>
    <property type="molecule type" value="Genomic_DNA"/>
</dbReference>
<organism evidence="11 12">
    <name type="scientific">Hibiscus syriacus</name>
    <name type="common">Rose of Sharon</name>
    <dbReference type="NCBI Taxonomy" id="106335"/>
    <lineage>
        <taxon>Eukaryota</taxon>
        <taxon>Viridiplantae</taxon>
        <taxon>Streptophyta</taxon>
        <taxon>Embryophyta</taxon>
        <taxon>Tracheophyta</taxon>
        <taxon>Spermatophyta</taxon>
        <taxon>Magnoliopsida</taxon>
        <taxon>eudicotyledons</taxon>
        <taxon>Gunneridae</taxon>
        <taxon>Pentapetalae</taxon>
        <taxon>rosids</taxon>
        <taxon>malvids</taxon>
        <taxon>Malvales</taxon>
        <taxon>Malvaceae</taxon>
        <taxon>Malvoideae</taxon>
        <taxon>Hibiscus</taxon>
    </lineage>
</organism>
<keyword evidence="10 11" id="KW-0675">Receptor</keyword>
<dbReference type="GO" id="GO:0005789">
    <property type="term" value="C:endoplasmic reticulum membrane"/>
    <property type="evidence" value="ECO:0007669"/>
    <property type="project" value="UniProtKB-SubCell"/>
</dbReference>
<dbReference type="GO" id="GO:0015031">
    <property type="term" value="P:protein transport"/>
    <property type="evidence" value="ECO:0007669"/>
    <property type="project" value="UniProtKB-KW"/>
</dbReference>
<keyword evidence="5" id="KW-0256">Endoplasmic reticulum</keyword>
<keyword evidence="7" id="KW-0653">Protein transport</keyword>
<evidence type="ECO:0000256" key="6">
    <source>
        <dbReference type="ARBA" id="ARBA00022892"/>
    </source>
</evidence>
<dbReference type="GO" id="GO:0046923">
    <property type="term" value="F:ER retention sequence binding"/>
    <property type="evidence" value="ECO:0007669"/>
    <property type="project" value="InterPro"/>
</dbReference>
<keyword evidence="4" id="KW-0812">Transmembrane</keyword>
<comment type="subcellular location">
    <subcellularLocation>
        <location evidence="1">Endoplasmic reticulum membrane</location>
        <topology evidence="1">Multi-pass membrane protein</topology>
    </subcellularLocation>
</comment>
<dbReference type="PANTHER" id="PTHR10585">
    <property type="entry name" value="ER LUMEN PROTEIN RETAINING RECEPTOR"/>
    <property type="match status" value="1"/>
</dbReference>
<keyword evidence="12" id="KW-1185">Reference proteome</keyword>
<keyword evidence="9" id="KW-0472">Membrane</keyword>
<dbReference type="GO" id="GO:0006621">
    <property type="term" value="P:protein retention in ER lumen"/>
    <property type="evidence" value="ECO:0007669"/>
    <property type="project" value="InterPro"/>
</dbReference>
<dbReference type="AlphaFoldDB" id="A0A6A2WPQ1"/>
<evidence type="ECO:0000256" key="9">
    <source>
        <dbReference type="ARBA" id="ARBA00023136"/>
    </source>
</evidence>
<dbReference type="PRINTS" id="PR00660">
    <property type="entry name" value="ERLUMENR"/>
</dbReference>
<dbReference type="InterPro" id="IPR000133">
    <property type="entry name" value="ER_ret_rcpt"/>
</dbReference>
<dbReference type="Pfam" id="PF00810">
    <property type="entry name" value="ER_lumen_recept"/>
    <property type="match status" value="1"/>
</dbReference>
<dbReference type="Proteomes" id="UP000436088">
    <property type="component" value="Unassembled WGS sequence"/>
</dbReference>
<sequence>MTHLASVRLAFKIHTIKSAPTQELYAIVFASRYLDILTDFISLTNTLMKLIFWEAPFRLFGTSVHSVVRRSYDKSQDTFRHYFAVACLLLALLVHEKFTFKEVMWTFVVSRSCCHTSSACTPAKD</sequence>
<keyword evidence="8" id="KW-1133">Transmembrane helix</keyword>
<accession>A0A6A2WPQ1</accession>
<keyword evidence="6" id="KW-0931">ER-Golgi transport</keyword>
<evidence type="ECO:0000256" key="8">
    <source>
        <dbReference type="ARBA" id="ARBA00022989"/>
    </source>
</evidence>
<comment type="caution">
    <text evidence="11">The sequence shown here is derived from an EMBL/GenBank/DDBJ whole genome shotgun (WGS) entry which is preliminary data.</text>
</comment>
<evidence type="ECO:0000256" key="3">
    <source>
        <dbReference type="ARBA" id="ARBA00022448"/>
    </source>
</evidence>
<evidence type="ECO:0000313" key="12">
    <source>
        <dbReference type="Proteomes" id="UP000436088"/>
    </source>
</evidence>
<keyword evidence="3" id="KW-0813">Transport</keyword>
<evidence type="ECO:0000256" key="4">
    <source>
        <dbReference type="ARBA" id="ARBA00022692"/>
    </source>
</evidence>
<evidence type="ECO:0000256" key="10">
    <source>
        <dbReference type="ARBA" id="ARBA00023170"/>
    </source>
</evidence>
<evidence type="ECO:0000256" key="1">
    <source>
        <dbReference type="ARBA" id="ARBA00004477"/>
    </source>
</evidence>
<proteinExistence type="inferred from homology"/>
<evidence type="ECO:0000256" key="7">
    <source>
        <dbReference type="ARBA" id="ARBA00022927"/>
    </source>
</evidence>
<reference evidence="11" key="1">
    <citation type="submission" date="2019-09" db="EMBL/GenBank/DDBJ databases">
        <title>Draft genome information of white flower Hibiscus syriacus.</title>
        <authorList>
            <person name="Kim Y.-M."/>
        </authorList>
    </citation>
    <scope>NUCLEOTIDE SEQUENCE [LARGE SCALE GENOMIC DNA]</scope>
    <source>
        <strain evidence="11">YM2019G1</strain>
    </source>
</reference>